<comment type="caution">
    <text evidence="6">The sequence shown here is derived from an EMBL/GenBank/DDBJ whole genome shotgun (WGS) entry which is preliminary data.</text>
</comment>
<evidence type="ECO:0000256" key="1">
    <source>
        <dbReference type="ARBA" id="ARBA00004196"/>
    </source>
</evidence>
<evidence type="ECO:0000256" key="3">
    <source>
        <dbReference type="ARBA" id="ARBA00022729"/>
    </source>
</evidence>
<comment type="subcellular location">
    <subcellularLocation>
        <location evidence="1">Cell envelope</location>
    </subcellularLocation>
</comment>
<gene>
    <name evidence="6" type="ORF">KSF_096620</name>
</gene>
<proteinExistence type="inferred from homology"/>
<sequence>MKPNQFSRPGLSMLLSLLICAVLAACGAGGSGGGSTANSGGGCASPPKLAKKDHYKVGFSQNASNNPWRLAETASIKEEASKRGDTLVYTDAANSGDKQVSDVQSMIAQKVDVILLAPITEKALIPAVLQAKAACIPVILIDRDVDHTLASPNKDYVTFIGSDFVQQGKRVADWMIQATGGKAKIIELEGTTGASPAILRKKGFDDEVKSQSGMQILASQDGDFNRDTGRKVMATLLQAHPDVTVVYAHNDEMAIGAIAALKAAGKHPGKDVIVASIDGEKDALNAIINGEEGTTVQSSPFFGPVSFQTIDQYAGGTKLADWIVVKDMQFTKDNAKENLPNSF</sequence>
<keyword evidence="7" id="KW-1185">Reference proteome</keyword>
<reference evidence="6" key="1">
    <citation type="submission" date="2020-10" db="EMBL/GenBank/DDBJ databases">
        <title>Taxonomic study of unclassified bacteria belonging to the class Ktedonobacteria.</title>
        <authorList>
            <person name="Yabe S."/>
            <person name="Wang C.M."/>
            <person name="Zheng Y."/>
            <person name="Sakai Y."/>
            <person name="Cavaletti L."/>
            <person name="Monciardini P."/>
            <person name="Donadio S."/>
        </authorList>
    </citation>
    <scope>NUCLEOTIDE SEQUENCE</scope>
    <source>
        <strain evidence="6">ID150040</strain>
    </source>
</reference>
<feature type="signal peptide" evidence="4">
    <location>
        <begin position="1"/>
        <end position="24"/>
    </location>
</feature>
<keyword evidence="3 4" id="KW-0732">Signal</keyword>
<dbReference type="InterPro" id="IPR028082">
    <property type="entry name" value="Peripla_BP_I"/>
</dbReference>
<organism evidence="6 7">
    <name type="scientific">Reticulibacter mediterranei</name>
    <dbReference type="NCBI Taxonomy" id="2778369"/>
    <lineage>
        <taxon>Bacteria</taxon>
        <taxon>Bacillati</taxon>
        <taxon>Chloroflexota</taxon>
        <taxon>Ktedonobacteria</taxon>
        <taxon>Ktedonobacterales</taxon>
        <taxon>Reticulibacteraceae</taxon>
        <taxon>Reticulibacter</taxon>
    </lineage>
</organism>
<evidence type="ECO:0000256" key="2">
    <source>
        <dbReference type="ARBA" id="ARBA00007639"/>
    </source>
</evidence>
<feature type="domain" description="Periplasmic binding protein" evidence="5">
    <location>
        <begin position="57"/>
        <end position="317"/>
    </location>
</feature>
<dbReference type="PANTHER" id="PTHR46847">
    <property type="entry name" value="D-ALLOSE-BINDING PERIPLASMIC PROTEIN-RELATED"/>
    <property type="match status" value="1"/>
</dbReference>
<dbReference type="SUPFAM" id="SSF53822">
    <property type="entry name" value="Periplasmic binding protein-like I"/>
    <property type="match status" value="1"/>
</dbReference>
<evidence type="ECO:0000259" key="5">
    <source>
        <dbReference type="Pfam" id="PF13407"/>
    </source>
</evidence>
<dbReference type="Pfam" id="PF13407">
    <property type="entry name" value="Peripla_BP_4"/>
    <property type="match status" value="1"/>
</dbReference>
<name>A0A8J3IPM8_9CHLR</name>
<dbReference type="PROSITE" id="PS51257">
    <property type="entry name" value="PROKAR_LIPOPROTEIN"/>
    <property type="match status" value="1"/>
</dbReference>
<accession>A0A8J3IPM8</accession>
<comment type="similarity">
    <text evidence="2">Belongs to the bacterial solute-binding protein 2 family.</text>
</comment>
<dbReference type="Proteomes" id="UP000597444">
    <property type="component" value="Unassembled WGS sequence"/>
</dbReference>
<dbReference type="GO" id="GO:0030246">
    <property type="term" value="F:carbohydrate binding"/>
    <property type="evidence" value="ECO:0007669"/>
    <property type="project" value="UniProtKB-ARBA"/>
</dbReference>
<evidence type="ECO:0000313" key="7">
    <source>
        <dbReference type="Proteomes" id="UP000597444"/>
    </source>
</evidence>
<dbReference type="CDD" id="cd06309">
    <property type="entry name" value="PBP1_galactofuranose_YtfQ-like"/>
    <property type="match status" value="1"/>
</dbReference>
<dbReference type="GO" id="GO:0030313">
    <property type="term" value="C:cell envelope"/>
    <property type="evidence" value="ECO:0007669"/>
    <property type="project" value="UniProtKB-SubCell"/>
</dbReference>
<dbReference type="EMBL" id="BNJK01000002">
    <property type="protein sequence ID" value="GHO99614.1"/>
    <property type="molecule type" value="Genomic_DNA"/>
</dbReference>
<dbReference type="InterPro" id="IPR025997">
    <property type="entry name" value="SBP_2_dom"/>
</dbReference>
<evidence type="ECO:0000313" key="6">
    <source>
        <dbReference type="EMBL" id="GHO99614.1"/>
    </source>
</evidence>
<protein>
    <submittedName>
        <fullName evidence="6">Sugar ABC transporter substrate-binding protein</fullName>
    </submittedName>
</protein>
<dbReference type="PANTHER" id="PTHR46847:SF3">
    <property type="entry name" value="GALACTOFURANOSE-BINDING PROTEIN YTFQ"/>
    <property type="match status" value="1"/>
</dbReference>
<evidence type="ECO:0000256" key="4">
    <source>
        <dbReference type="SAM" id="SignalP"/>
    </source>
</evidence>
<dbReference type="AlphaFoldDB" id="A0A8J3IPM8"/>
<feature type="chain" id="PRO_5035326248" evidence="4">
    <location>
        <begin position="25"/>
        <end position="343"/>
    </location>
</feature>
<dbReference type="Gene3D" id="3.40.50.2300">
    <property type="match status" value="2"/>
</dbReference>